<dbReference type="HOGENOM" id="CLU_001720_0_0_1"/>
<feature type="region of interest" description="Disordered" evidence="5">
    <location>
        <begin position="885"/>
        <end position="911"/>
    </location>
</feature>
<dbReference type="PROSITE" id="PS50031">
    <property type="entry name" value="EH"/>
    <property type="match status" value="1"/>
</dbReference>
<evidence type="ECO:0008006" key="11">
    <source>
        <dbReference type="Google" id="ProtNLM"/>
    </source>
</evidence>
<evidence type="ECO:0000313" key="10">
    <source>
        <dbReference type="Proteomes" id="UP000027920"/>
    </source>
</evidence>
<dbReference type="STRING" id="1182545.A0A072NZ49"/>
<dbReference type="InterPro" id="IPR042067">
    <property type="entry name" value="Sip3_PH"/>
</dbReference>
<dbReference type="Proteomes" id="UP000027920">
    <property type="component" value="Unassembled WGS sequence"/>
</dbReference>
<dbReference type="PROSITE" id="PS50003">
    <property type="entry name" value="PH_DOMAIN"/>
    <property type="match status" value="1"/>
</dbReference>
<dbReference type="GeneID" id="25286178"/>
<evidence type="ECO:0000256" key="3">
    <source>
        <dbReference type="ARBA" id="ARBA00022989"/>
    </source>
</evidence>
<dbReference type="EMBL" id="AMGV01000016">
    <property type="protein sequence ID" value="KEF52861.1"/>
    <property type="molecule type" value="Genomic_DNA"/>
</dbReference>
<evidence type="ECO:0000259" key="6">
    <source>
        <dbReference type="PROSITE" id="PS50003"/>
    </source>
</evidence>
<dbReference type="FunFam" id="2.30.29.30:FF:000349">
    <property type="entry name" value="Transcription factor SipA3"/>
    <property type="match status" value="1"/>
</dbReference>
<keyword evidence="2" id="KW-0812">Transmembrane</keyword>
<evidence type="ECO:0000259" key="8">
    <source>
        <dbReference type="PROSITE" id="PS51778"/>
    </source>
</evidence>
<proteinExistence type="predicted"/>
<accession>A0A072NZ49</accession>
<dbReference type="GO" id="GO:0005737">
    <property type="term" value="C:cytoplasm"/>
    <property type="evidence" value="ECO:0007669"/>
    <property type="project" value="InterPro"/>
</dbReference>
<feature type="region of interest" description="Disordered" evidence="5">
    <location>
        <begin position="520"/>
        <end position="540"/>
    </location>
</feature>
<evidence type="ECO:0000256" key="4">
    <source>
        <dbReference type="ARBA" id="ARBA00023136"/>
    </source>
</evidence>
<keyword evidence="10" id="KW-1185">Reference proteome</keyword>
<feature type="domain" description="PH" evidence="6">
    <location>
        <begin position="313"/>
        <end position="414"/>
    </location>
</feature>
<protein>
    <recommendedName>
        <fullName evidence="11">Transcription factor SipA3</fullName>
    </recommendedName>
</protein>
<dbReference type="InterPro" id="IPR031968">
    <property type="entry name" value="VASt"/>
</dbReference>
<dbReference type="Pfam" id="PF16016">
    <property type="entry name" value="VASt"/>
    <property type="match status" value="1"/>
</dbReference>
<dbReference type="Gene3D" id="1.20.1270.60">
    <property type="entry name" value="Arfaptin homology (AH) domain/BAR domain"/>
    <property type="match status" value="1"/>
</dbReference>
<feature type="compositionally biased region" description="Pro residues" evidence="5">
    <location>
        <begin position="668"/>
        <end position="678"/>
    </location>
</feature>
<organism evidence="9 10">
    <name type="scientific">Exophiala aquamarina CBS 119918</name>
    <dbReference type="NCBI Taxonomy" id="1182545"/>
    <lineage>
        <taxon>Eukaryota</taxon>
        <taxon>Fungi</taxon>
        <taxon>Dikarya</taxon>
        <taxon>Ascomycota</taxon>
        <taxon>Pezizomycotina</taxon>
        <taxon>Eurotiomycetes</taxon>
        <taxon>Chaetothyriomycetidae</taxon>
        <taxon>Chaetothyriales</taxon>
        <taxon>Herpotrichiellaceae</taxon>
        <taxon>Exophiala</taxon>
    </lineage>
</organism>
<name>A0A072NZ49_9EURO</name>
<evidence type="ECO:0000256" key="2">
    <source>
        <dbReference type="ARBA" id="ARBA00022692"/>
    </source>
</evidence>
<dbReference type="OrthoDB" id="10070851at2759"/>
<dbReference type="VEuPathDB" id="FungiDB:A1O9_11278"/>
<dbReference type="PROSITE" id="PS51778">
    <property type="entry name" value="VAST"/>
    <property type="match status" value="1"/>
</dbReference>
<dbReference type="Gene3D" id="2.30.29.30">
    <property type="entry name" value="Pleckstrin-homology domain (PH domain)/Phosphotyrosine-binding domain (PTB)"/>
    <property type="match status" value="1"/>
</dbReference>
<comment type="subcellular location">
    <subcellularLocation>
        <location evidence="1">Membrane</location>
    </subcellularLocation>
</comment>
<evidence type="ECO:0000256" key="5">
    <source>
        <dbReference type="SAM" id="MobiDB-lite"/>
    </source>
</evidence>
<dbReference type="CDD" id="cd07609">
    <property type="entry name" value="BAR_SIP3_fungi"/>
    <property type="match status" value="1"/>
</dbReference>
<dbReference type="InterPro" id="IPR039463">
    <property type="entry name" value="Sip3/Lam1_BAR"/>
</dbReference>
<dbReference type="RefSeq" id="XP_013255451.1">
    <property type="nucleotide sequence ID" value="XM_013399997.1"/>
</dbReference>
<evidence type="ECO:0000256" key="1">
    <source>
        <dbReference type="ARBA" id="ARBA00004370"/>
    </source>
</evidence>
<evidence type="ECO:0000313" key="9">
    <source>
        <dbReference type="EMBL" id="KEF52861.1"/>
    </source>
</evidence>
<dbReference type="InterPro" id="IPR004148">
    <property type="entry name" value="BAR_dom"/>
</dbReference>
<dbReference type="SUPFAM" id="SSF103657">
    <property type="entry name" value="BAR/IMD domain-like"/>
    <property type="match status" value="1"/>
</dbReference>
<keyword evidence="4" id="KW-0472">Membrane</keyword>
<gene>
    <name evidence="9" type="ORF">A1O9_11278</name>
</gene>
<dbReference type="InterPro" id="IPR001849">
    <property type="entry name" value="PH_domain"/>
</dbReference>
<dbReference type="SUPFAM" id="SSF50729">
    <property type="entry name" value="PH domain-like"/>
    <property type="match status" value="1"/>
</dbReference>
<feature type="compositionally biased region" description="Low complexity" evidence="5">
    <location>
        <begin position="698"/>
        <end position="707"/>
    </location>
</feature>
<reference evidence="9 10" key="1">
    <citation type="submission" date="2013-03" db="EMBL/GenBank/DDBJ databases">
        <title>The Genome Sequence of Exophiala aquamarina CBS 119918.</title>
        <authorList>
            <consortium name="The Broad Institute Genomics Platform"/>
            <person name="Cuomo C."/>
            <person name="de Hoog S."/>
            <person name="Gorbushina A."/>
            <person name="Walker B."/>
            <person name="Young S.K."/>
            <person name="Zeng Q."/>
            <person name="Gargeya S."/>
            <person name="Fitzgerald M."/>
            <person name="Haas B."/>
            <person name="Abouelleil A."/>
            <person name="Allen A.W."/>
            <person name="Alvarado L."/>
            <person name="Arachchi H.M."/>
            <person name="Berlin A.M."/>
            <person name="Chapman S.B."/>
            <person name="Gainer-Dewar J."/>
            <person name="Goldberg J."/>
            <person name="Griggs A."/>
            <person name="Gujja S."/>
            <person name="Hansen M."/>
            <person name="Howarth C."/>
            <person name="Imamovic A."/>
            <person name="Ireland A."/>
            <person name="Larimer J."/>
            <person name="McCowan C."/>
            <person name="Murphy C."/>
            <person name="Pearson M."/>
            <person name="Poon T.W."/>
            <person name="Priest M."/>
            <person name="Roberts A."/>
            <person name="Saif S."/>
            <person name="Shea T."/>
            <person name="Sisk P."/>
            <person name="Sykes S."/>
            <person name="Wortman J."/>
            <person name="Nusbaum C."/>
            <person name="Birren B."/>
        </authorList>
    </citation>
    <scope>NUCLEOTIDE SEQUENCE [LARGE SCALE GENOMIC DNA]</scope>
    <source>
        <strain evidence="9 10">CBS 119918</strain>
    </source>
</reference>
<feature type="domain" description="EH" evidence="7">
    <location>
        <begin position="620"/>
        <end position="680"/>
    </location>
</feature>
<feature type="region of interest" description="Disordered" evidence="5">
    <location>
        <begin position="553"/>
        <end position="597"/>
    </location>
</feature>
<dbReference type="CDD" id="cd13280">
    <property type="entry name" value="PH_SIP3"/>
    <property type="match status" value="1"/>
</dbReference>
<feature type="region of interest" description="Disordered" evidence="5">
    <location>
        <begin position="652"/>
        <end position="714"/>
    </location>
</feature>
<dbReference type="Pfam" id="PF00169">
    <property type="entry name" value="PH"/>
    <property type="match status" value="1"/>
</dbReference>
<dbReference type="InterPro" id="IPR000261">
    <property type="entry name" value="EH_dom"/>
</dbReference>
<dbReference type="Pfam" id="PF16746">
    <property type="entry name" value="BAR_3"/>
    <property type="match status" value="1"/>
</dbReference>
<dbReference type="GO" id="GO:0016020">
    <property type="term" value="C:membrane"/>
    <property type="evidence" value="ECO:0007669"/>
    <property type="project" value="UniProtKB-SubCell"/>
</dbReference>
<dbReference type="SMART" id="SM00233">
    <property type="entry name" value="PH"/>
    <property type="match status" value="1"/>
</dbReference>
<feature type="compositionally biased region" description="Low complexity" evidence="5">
    <location>
        <begin position="583"/>
        <end position="597"/>
    </location>
</feature>
<feature type="compositionally biased region" description="Polar residues" evidence="5">
    <location>
        <begin position="525"/>
        <end position="535"/>
    </location>
</feature>
<feature type="region of interest" description="Disordered" evidence="5">
    <location>
        <begin position="288"/>
        <end position="314"/>
    </location>
</feature>
<keyword evidence="3" id="KW-1133">Transmembrane helix</keyword>
<dbReference type="InterPro" id="IPR011993">
    <property type="entry name" value="PH-like_dom_sf"/>
</dbReference>
<dbReference type="PANTHER" id="PTHR14248">
    <property type="entry name" value="CYCLIN Y, ISOFORM A"/>
    <property type="match status" value="1"/>
</dbReference>
<sequence>MAQAGLLPADEVGRLIDLVPVALKEAAVDSPSARATVFHYGEQVDLLEKWLDEYVKATSRLITESLTLENVLNNFVSHSILPTALSESMMDHDYSVLAMKRCADGAKDYWMSMIAMVKRLNFMVIDPIRNFLQYDLRVLKESRRAVDSTQKTFEHLQAKYAGLGKSKEASSLREEAFQLHEARKLYLKAMMDFMSMAPQFRFAVDKLLVKLFFDQWREMRLSRDNASATFQRGAEEMQRVKGWLNEMELSERTFRKELMTAKRQLEDAAELHTRPSRDLEDYSLSTVPQFGGHSQTASVSTLPRSPKKTSSQSGEKQGWLFLRTYSGKPTRTVWVKRWAFIRNGVFGWLLHGGRAGGVEESERIGVLLCNVRPAPAEERRFCFELKTNKNTILLQAETQSELVDWIGAFETAKSRALDDPEASKSLHGGGNIQANAAFAISPPPVPEFGTFILSSTEPGAAGDDIVALEKTHTLPVPGNEHLRDGSVDIVRRSTALDEGNQGGHRETASRIISKLDLHRRGTAGPQISPSSSTPNLPAGGIASLIAASHGSMPVGPSLPTVHGTDSEAPKPRNNFTLALRDMPPSTLSPSTLAPSPLQTNLSKSAVIVTGERGLSPAPGKTGIPTSLLANIWGTSKSAIINKLDRGDPKILPELKLGLQPSPSLKPSSFPPKTTPSPPRGAISHQNAISQLDLTIPASSTRSRTPSPSKRHRKTISVDREGLREMRAELLVPDFPDYYPLQLKSQDAQFRLLFPNVCYDERLVMVFRATWNPSEQQDFPGRIYVTSRDVYFYSNHLGLVLTSSVPLSSIEEATAAPGKDCDFIFLHLRDGGGDGSPRRITVKTFLEPLRLLQRRLNFLVRNSTNSEPLGLEGLIKTLLRMETDAPDRSPSLESWEDVSPNTPVDTGGPRYRGRASTLGTEMKTQIRVDRALQQGPLGRRESKFKLPAQPVKYVPAGNLRLTVEREYDISAKALFHVVFGDKSALWQLLQHERRARNLTQGPWLNLSEGRLRREFAFDIPTKALLGGENLIQVRDYQVVDVSNDHLCYVVTDKRTPWHLPYKNSQRLVSKIVITHAAKGKCKLAIFVKVEWLRAAWMLGGVIERQAMYDLELDSQDLADLVSDQVRKLGAHSRTKKAVQIFGQVGHSTESTQLQIDASAVNIELRRQPVSRTMTGLMIHTALSAGESAAGTILQTLLDILKWLSKILSANKFILLALMFSVLYNSWHTYRDTLGWWHERRAGNFMARLGISPDVVMSRAVYYDDLDEILHQSGNMPPRDASTCYAVFYDEHDPELMPSRPGTEGARIQQTRQRLGKYRHDLFVAVRVVNRVERELVQSAWQQWLVDENRRCQVVEGLVLHDAEQNSTGHTAEVHNWYDEYCTSCRDEYLKLRA</sequence>
<feature type="domain" description="VASt" evidence="8">
    <location>
        <begin position="957"/>
        <end position="1128"/>
    </location>
</feature>
<feature type="compositionally biased region" description="Polar residues" evidence="5">
    <location>
        <begin position="683"/>
        <end position="692"/>
    </location>
</feature>
<dbReference type="InterPro" id="IPR027267">
    <property type="entry name" value="AH/BAR_dom_sf"/>
</dbReference>
<evidence type="ECO:0000259" key="7">
    <source>
        <dbReference type="PROSITE" id="PS50031"/>
    </source>
</evidence>
<comment type="caution">
    <text evidence="9">The sequence shown here is derived from an EMBL/GenBank/DDBJ whole genome shotgun (WGS) entry which is preliminary data.</text>
</comment>